<sequence length="80" mass="8985">MEYRLMCLSSSGKPCRMPEVSLVAQNLDAAKVMAERSIERFGGPFSLAPEVVLSDPSEPWVVRSRWIRGHGWVDGPRQRA</sequence>
<accession>A0A0B2ATD6</accession>
<evidence type="ECO:0000313" key="1">
    <source>
        <dbReference type="EMBL" id="KHL05233.1"/>
    </source>
</evidence>
<proteinExistence type="predicted"/>
<keyword evidence="2" id="KW-1185">Reference proteome</keyword>
<comment type="caution">
    <text evidence="1">The sequence shown here is derived from an EMBL/GenBank/DDBJ whole genome shotgun (WGS) entry which is preliminary data.</text>
</comment>
<organism evidence="1 2">
    <name type="scientific">Sinomonas humi</name>
    <dbReference type="NCBI Taxonomy" id="1338436"/>
    <lineage>
        <taxon>Bacteria</taxon>
        <taxon>Bacillati</taxon>
        <taxon>Actinomycetota</taxon>
        <taxon>Actinomycetes</taxon>
        <taxon>Micrococcales</taxon>
        <taxon>Micrococcaceae</taxon>
        <taxon>Sinomonas</taxon>
    </lineage>
</organism>
<name>A0A0B2ATD6_9MICC</name>
<evidence type="ECO:0000313" key="2">
    <source>
        <dbReference type="Proteomes" id="UP000030982"/>
    </source>
</evidence>
<dbReference type="AlphaFoldDB" id="A0A0B2ATD6"/>
<gene>
    <name evidence="1" type="ORF">LK10_02155</name>
</gene>
<protein>
    <submittedName>
        <fullName evidence="1">Uncharacterized protein</fullName>
    </submittedName>
</protein>
<reference evidence="1 2" key="1">
    <citation type="submission" date="2014-09" db="EMBL/GenBank/DDBJ databases">
        <title>Genome sequence of Sinomonas sp. MUSC 117.</title>
        <authorList>
            <person name="Lee L.-H."/>
        </authorList>
    </citation>
    <scope>NUCLEOTIDE SEQUENCE [LARGE SCALE GENOMIC DNA]</scope>
    <source>
        <strain evidence="1 2">MUSC 117</strain>
    </source>
</reference>
<dbReference type="EMBL" id="JTDL01000033">
    <property type="protein sequence ID" value="KHL05233.1"/>
    <property type="molecule type" value="Genomic_DNA"/>
</dbReference>
<dbReference type="Proteomes" id="UP000030982">
    <property type="component" value="Unassembled WGS sequence"/>
</dbReference>